<evidence type="ECO:0000313" key="7">
    <source>
        <dbReference type="Proteomes" id="UP000815846"/>
    </source>
</evidence>
<dbReference type="SUPFAM" id="SSF49344">
    <property type="entry name" value="CBD9-like"/>
    <property type="match status" value="1"/>
</dbReference>
<keyword evidence="7" id="KW-1185">Reference proteome</keyword>
<evidence type="ECO:0000313" key="6">
    <source>
        <dbReference type="EMBL" id="TYK66295.1"/>
    </source>
</evidence>
<proteinExistence type="predicted"/>
<dbReference type="SUPFAM" id="SSF51445">
    <property type="entry name" value="(Trans)glycosidases"/>
    <property type="match status" value="1"/>
</dbReference>
<gene>
    <name evidence="6" type="ORF">CWS31_006795</name>
</gene>
<feature type="domain" description="Glycosyl hydrolase family 13 catalytic" evidence="5">
    <location>
        <begin position="76"/>
        <end position="488"/>
    </location>
</feature>
<comment type="caution">
    <text evidence="6">The sequence shown here is derived from an EMBL/GenBank/DDBJ whole genome shotgun (WGS) entry which is preliminary data.</text>
</comment>
<dbReference type="Gene3D" id="2.60.40.1190">
    <property type="match status" value="1"/>
</dbReference>
<dbReference type="RefSeq" id="WP_101344367.1">
    <property type="nucleotide sequence ID" value="NZ_PJAI02000005.1"/>
</dbReference>
<organism evidence="6 7">
    <name type="scientific">Colwellia echini</name>
    <dbReference type="NCBI Taxonomy" id="1982103"/>
    <lineage>
        <taxon>Bacteria</taxon>
        <taxon>Pseudomonadati</taxon>
        <taxon>Pseudomonadota</taxon>
        <taxon>Gammaproteobacteria</taxon>
        <taxon>Alteromonadales</taxon>
        <taxon>Colwelliaceae</taxon>
        <taxon>Colwellia</taxon>
    </lineage>
</organism>
<reference evidence="6 7" key="1">
    <citation type="submission" date="2019-08" db="EMBL/GenBank/DDBJ databases">
        <title>Microbe sample from Colwellia echini.</title>
        <authorList>
            <person name="Christiansen L."/>
            <person name="Pathiraja D."/>
            <person name="Schultz-Johansen M."/>
            <person name="Choi I.-G."/>
            <person name="Stougaard P."/>
        </authorList>
    </citation>
    <scope>NUCLEOTIDE SEQUENCE [LARGE SCALE GENOMIC DNA]</scope>
    <source>
        <strain evidence="6 7">A3</strain>
    </source>
</reference>
<dbReference type="Gene3D" id="3.20.20.80">
    <property type="entry name" value="Glycosidases"/>
    <property type="match status" value="1"/>
</dbReference>
<dbReference type="EMBL" id="PJAI02000005">
    <property type="protein sequence ID" value="TYK66295.1"/>
    <property type="molecule type" value="Genomic_DNA"/>
</dbReference>
<dbReference type="SMART" id="SM00642">
    <property type="entry name" value="Aamy"/>
    <property type="match status" value="1"/>
</dbReference>
<dbReference type="Pfam" id="PF09985">
    <property type="entry name" value="Glucodextran_C"/>
    <property type="match status" value="1"/>
</dbReference>
<evidence type="ECO:0000256" key="1">
    <source>
        <dbReference type="ARBA" id="ARBA00001913"/>
    </source>
</evidence>
<keyword evidence="3 4" id="KW-0732">Signal</keyword>
<dbReference type="InterPro" id="IPR019248">
    <property type="entry name" value="Glucodextran_C"/>
</dbReference>
<feature type="chain" id="PRO_5045817647" evidence="4">
    <location>
        <begin position="18"/>
        <end position="897"/>
    </location>
</feature>
<dbReference type="InterPro" id="IPR017853">
    <property type="entry name" value="GH"/>
</dbReference>
<evidence type="ECO:0000256" key="3">
    <source>
        <dbReference type="ARBA" id="ARBA00022729"/>
    </source>
</evidence>
<evidence type="ECO:0000259" key="5">
    <source>
        <dbReference type="SMART" id="SM00642"/>
    </source>
</evidence>
<dbReference type="InterPro" id="IPR006047">
    <property type="entry name" value="GH13_cat_dom"/>
</dbReference>
<name>A0ABY3MYL4_9GAMM</name>
<feature type="signal peptide" evidence="4">
    <location>
        <begin position="1"/>
        <end position="17"/>
    </location>
</feature>
<dbReference type="Pfam" id="PF00128">
    <property type="entry name" value="Alpha-amylase"/>
    <property type="match status" value="1"/>
</dbReference>
<accession>A0ABY3MYL4</accession>
<protein>
    <submittedName>
        <fullName evidence="6">Alpha-amylase</fullName>
    </submittedName>
</protein>
<comment type="cofactor">
    <cofactor evidence="1">
        <name>Ca(2+)</name>
        <dbReference type="ChEBI" id="CHEBI:29108"/>
    </cofactor>
</comment>
<evidence type="ECO:0000256" key="2">
    <source>
        <dbReference type="ARBA" id="ARBA00022723"/>
    </source>
</evidence>
<keyword evidence="2" id="KW-0479">Metal-binding</keyword>
<evidence type="ECO:0000256" key="4">
    <source>
        <dbReference type="SAM" id="SignalP"/>
    </source>
</evidence>
<sequence>MNIYTMLLNKTRLIALALITTAPLLGCEQQNTEVEITTLIQKNNDSLSSQNTAVNNLEEGELHVPSPQWQDQIIYLLMIDRFNDGNKENSDQGAGVYELGAKDKYNGGDLQGVIDKLDYIQQLGATAVWTTPQVANQWWDPIAEFWGYHGYWARDFTRVDEHYGDLEDYQRLARKLHSKNMYLIQDVVVNHTGNFFYYDGDYDENNVTKNFKENIGSLPSIKASQFPLNLSDVNNPEHKLSNVFNWTPTIQDVTSEIQETTYQTSGLDDMNTRNPLVRELLKDSFGNWIKNAGVDAFRVDTAKYVEKEFYEDFLHSENGILNTAKSTGRDNFLTFGEVFETSLPNSDSAEQKIAKYLGTAENPRLAAPIGFPIYSDMKQVFAGGRPTSYLAYRVAAAMKWYKDPYTAVNFIDNHDVERFLANGTMSGLKQAYAFMMSIPGIPTIYQGDEQAHKSSRQAMFAGGYGSEQDQFNQQSEMYRFIQKLTKLRSQDKVFSRGSIEFFQVNESTPGILAYKREYRGKEAYVIFNTADETALLSRLPTSFSRSNEPSILLAENVADTLFIASDGNLTMLMPARSILIFSGQSHTASQEKDQTHLISQSIKVNPIPNEFTDVKSADISGTVTQANADLLRIIDGNIEHATKFFADSKGNWTTELPLDGLGRHQHSIEIYWPEQQYVSEKFTYWMTSTLVSASAYSKDDLGDDKGISGTYTKPEYQIDNCYLDIESAQVKAGGSILELRLTMCDTSNTWAPPNQFDHLALTIYFDNAKKSGNSALPLVNTNMPNNAEWDLVHSTFGWGNYVFGTEQATAAQEGIMLNYTPKIEVNHEADEIKITYEGKRLGITDWSNSAIYITTWDKDEGGDYRELKSAPSKWHFSNENTDSPRIADDVFIILKAL</sequence>
<dbReference type="PANTHER" id="PTHR10357">
    <property type="entry name" value="ALPHA-AMYLASE FAMILY MEMBER"/>
    <property type="match status" value="1"/>
</dbReference>
<dbReference type="PANTHER" id="PTHR10357:SF215">
    <property type="entry name" value="ALPHA-AMYLASE 1"/>
    <property type="match status" value="1"/>
</dbReference>
<dbReference type="Proteomes" id="UP000815846">
    <property type="component" value="Unassembled WGS sequence"/>
</dbReference>